<gene>
    <name evidence="4" type="ORF">GH714_032559</name>
</gene>
<dbReference type="InterPro" id="IPR001328">
    <property type="entry name" value="Pept_tRNA_hydro"/>
</dbReference>
<comment type="caution">
    <text evidence="4">The sequence shown here is derived from an EMBL/GenBank/DDBJ whole genome shotgun (WGS) entry which is preliminary data.</text>
</comment>
<dbReference type="NCBIfam" id="TIGR00447">
    <property type="entry name" value="pth"/>
    <property type="match status" value="1"/>
</dbReference>
<dbReference type="InterPro" id="IPR036236">
    <property type="entry name" value="Znf_C2H2_sf"/>
</dbReference>
<dbReference type="AlphaFoldDB" id="A0A6A6L4E1"/>
<dbReference type="InterPro" id="IPR018171">
    <property type="entry name" value="Pept_tRNA_hydro_CS"/>
</dbReference>
<dbReference type="InterPro" id="IPR013087">
    <property type="entry name" value="Znf_C2H2_type"/>
</dbReference>
<evidence type="ECO:0000313" key="5">
    <source>
        <dbReference type="Proteomes" id="UP000467840"/>
    </source>
</evidence>
<dbReference type="GO" id="GO:0004045">
    <property type="term" value="F:peptidyl-tRNA hydrolase activity"/>
    <property type="evidence" value="ECO:0007669"/>
    <property type="project" value="InterPro"/>
</dbReference>
<feature type="compositionally biased region" description="Polar residues" evidence="2">
    <location>
        <begin position="605"/>
        <end position="615"/>
    </location>
</feature>
<evidence type="ECO:0000313" key="4">
    <source>
        <dbReference type="EMBL" id="KAF2295315.1"/>
    </source>
</evidence>
<dbReference type="InterPro" id="IPR036416">
    <property type="entry name" value="Pept_tRNA_hydro_sf"/>
</dbReference>
<dbReference type="Proteomes" id="UP000467840">
    <property type="component" value="Chromosome 7"/>
</dbReference>
<feature type="region of interest" description="Disordered" evidence="2">
    <location>
        <begin position="580"/>
        <end position="627"/>
    </location>
</feature>
<dbReference type="PROSITE" id="PS01195">
    <property type="entry name" value="PEPT_TRNA_HYDROL_1"/>
    <property type="match status" value="1"/>
</dbReference>
<dbReference type="EMBL" id="JAAGAX010000013">
    <property type="protein sequence ID" value="KAF2295315.1"/>
    <property type="molecule type" value="Genomic_DNA"/>
</dbReference>
<keyword evidence="5" id="KW-1185">Reference proteome</keyword>
<dbReference type="PROSITE" id="PS00028">
    <property type="entry name" value="ZINC_FINGER_C2H2_1"/>
    <property type="match status" value="1"/>
</dbReference>
<organism evidence="4 5">
    <name type="scientific">Hevea brasiliensis</name>
    <name type="common">Para rubber tree</name>
    <name type="synonym">Siphonia brasiliensis</name>
    <dbReference type="NCBI Taxonomy" id="3981"/>
    <lineage>
        <taxon>Eukaryota</taxon>
        <taxon>Viridiplantae</taxon>
        <taxon>Streptophyta</taxon>
        <taxon>Embryophyta</taxon>
        <taxon>Tracheophyta</taxon>
        <taxon>Spermatophyta</taxon>
        <taxon>Magnoliopsida</taxon>
        <taxon>eudicotyledons</taxon>
        <taxon>Gunneridae</taxon>
        <taxon>Pentapetalae</taxon>
        <taxon>rosids</taxon>
        <taxon>fabids</taxon>
        <taxon>Malpighiales</taxon>
        <taxon>Euphorbiaceae</taxon>
        <taxon>Crotonoideae</taxon>
        <taxon>Micrandreae</taxon>
        <taxon>Hevea</taxon>
    </lineage>
</organism>
<dbReference type="SUPFAM" id="SSF53178">
    <property type="entry name" value="Peptidyl-tRNA hydrolase-like"/>
    <property type="match status" value="1"/>
</dbReference>
<evidence type="ECO:0000256" key="1">
    <source>
        <dbReference type="PROSITE-ProRule" id="PRU00042"/>
    </source>
</evidence>
<dbReference type="Pfam" id="PF01195">
    <property type="entry name" value="Pept_tRNA_hydro"/>
    <property type="match status" value="1"/>
</dbReference>
<accession>A0A6A6L4E1</accession>
<dbReference type="PROSITE" id="PS01196">
    <property type="entry name" value="PEPT_TRNA_HYDROL_2"/>
    <property type="match status" value="1"/>
</dbReference>
<keyword evidence="1" id="KW-0863">Zinc-finger</keyword>
<dbReference type="FunFam" id="3.40.50.1470:FF:000001">
    <property type="entry name" value="Peptidyl-tRNA hydrolase"/>
    <property type="match status" value="1"/>
</dbReference>
<proteinExistence type="inferred from homology"/>
<protein>
    <recommendedName>
        <fullName evidence="3">C2H2-type domain-containing protein</fullName>
    </recommendedName>
</protein>
<name>A0A6A6L4E1_HEVBR</name>
<dbReference type="GO" id="GO:0008270">
    <property type="term" value="F:zinc ion binding"/>
    <property type="evidence" value="ECO:0007669"/>
    <property type="project" value="UniProtKB-KW"/>
</dbReference>
<dbReference type="Gene3D" id="3.40.50.1470">
    <property type="entry name" value="Peptidyl-tRNA hydrolase"/>
    <property type="match status" value="1"/>
</dbReference>
<keyword evidence="1" id="KW-0862">Zinc</keyword>
<dbReference type="PANTHER" id="PTHR17224">
    <property type="entry name" value="PEPTIDYL-TRNA HYDROLASE"/>
    <property type="match status" value="1"/>
</dbReference>
<evidence type="ECO:0000259" key="3">
    <source>
        <dbReference type="PROSITE" id="PS50157"/>
    </source>
</evidence>
<dbReference type="PROSITE" id="PS50157">
    <property type="entry name" value="ZINC_FINGER_C2H2_2"/>
    <property type="match status" value="1"/>
</dbReference>
<reference evidence="4 5" key="1">
    <citation type="journal article" date="2020" name="Mol. Plant">
        <title>The Chromosome-Based Rubber Tree Genome Provides New Insights into Spurge Genome Evolution and Rubber Biosynthesis.</title>
        <authorList>
            <person name="Liu J."/>
            <person name="Shi C."/>
            <person name="Shi C.C."/>
            <person name="Li W."/>
            <person name="Zhang Q.J."/>
            <person name="Zhang Y."/>
            <person name="Li K."/>
            <person name="Lu H.F."/>
            <person name="Shi C."/>
            <person name="Zhu S.T."/>
            <person name="Xiao Z.Y."/>
            <person name="Nan H."/>
            <person name="Yue Y."/>
            <person name="Zhu X.G."/>
            <person name="Wu Y."/>
            <person name="Hong X.N."/>
            <person name="Fan G.Y."/>
            <person name="Tong Y."/>
            <person name="Zhang D."/>
            <person name="Mao C.L."/>
            <person name="Liu Y.L."/>
            <person name="Hao S.J."/>
            <person name="Liu W.Q."/>
            <person name="Lv M.Q."/>
            <person name="Zhang H.B."/>
            <person name="Liu Y."/>
            <person name="Hu-Tang G.R."/>
            <person name="Wang J.P."/>
            <person name="Wang J.H."/>
            <person name="Sun Y.H."/>
            <person name="Ni S.B."/>
            <person name="Chen W.B."/>
            <person name="Zhang X.C."/>
            <person name="Jiao Y.N."/>
            <person name="Eichler E.E."/>
            <person name="Li G.H."/>
            <person name="Liu X."/>
            <person name="Gao L.Z."/>
        </authorList>
    </citation>
    <scope>NUCLEOTIDE SEQUENCE [LARGE SCALE GENOMIC DNA]</scope>
    <source>
        <strain evidence="5">cv. GT1</strain>
        <tissue evidence="4">Leaf</tissue>
    </source>
</reference>
<dbReference type="SUPFAM" id="SSF57667">
    <property type="entry name" value="beta-beta-alpha zinc fingers"/>
    <property type="match status" value="1"/>
</dbReference>
<dbReference type="Gene3D" id="3.30.160.60">
    <property type="entry name" value="Classic Zinc Finger"/>
    <property type="match status" value="1"/>
</dbReference>
<feature type="domain" description="C2H2-type" evidence="3">
    <location>
        <begin position="52"/>
        <end position="79"/>
    </location>
</feature>
<dbReference type="HAMAP" id="MF_00083">
    <property type="entry name" value="Pept_tRNA_hydro_bact"/>
    <property type="match status" value="1"/>
</dbReference>
<feature type="compositionally biased region" description="Basic and acidic residues" evidence="2">
    <location>
        <begin position="580"/>
        <end position="589"/>
    </location>
</feature>
<dbReference type="PANTHER" id="PTHR17224:SF3">
    <property type="entry name" value="CHLOROPLASTIC GROUP IIB INTRON SPLICING FACILITATOR CRS2-B, CHLOROPLASTIC"/>
    <property type="match status" value="1"/>
</dbReference>
<sequence>MADIDHYHAKPNATNNSTLKLFGFNILENNIPVDSSKSLSGSPESEIEGRKFECQYCCREFANSQALGGHQNAHKKERQLLKRAQIQATRNLASSYVPTSMFSTLTPLPPHLLPPAMVPMAVQQHQHQSPSWFYTSYLSRPLLSGSERFVEDEVRVSDEGLGLHARTSFPVQWSGMPEKMLGLTGIRELAGVVQNRPRLEAQIPKCKVYLLFFPIISAFKSKQGCLLTNTISLLAASPSVASANSSIPNAEQVYSAPLLSSSWSFKSGSMLHAVSTTKPCISCPRSSLFQQRLVSTRLSVRASLPDNSNGVKVEYTPWLIVGLGNPGNKYHGTRHNVGFEMIDQIAQAEGVVMNTIQSKALIGIGCIKEVPILLAKPQAYMNFSGESVGPLAAHYQVPLRHILLIYDEMSLPNGVVRIQPKGGHGHHNGVKNVIDHLDGCREFPRLCIGIGNPPGTMDMKAFLLQKFSLTEREQIDAALEQATEAVRNLVLNGFNQNSDQPVPLKLTTDSYIMERGPRYRAYAELRESKLRMKILRKQERDESDFKQIPAKKQVKFQPNLTSSRKGSSVLAQSVPDFSCELRKENRKPPAELTPPSKKWSKVNGILSNSRGNKSASAGEKRNGNGGLMARKSYASVEEFKGLSMAAATAINGENRGGRGHSFDSNFSSFSSIFGIYTKRLWGTLKDNAAYENVVMKYQIELAKDFVVLAQPQSHFMVPVKPCSSLTCTPTEVKETILKGRMD</sequence>
<keyword evidence="1" id="KW-0479">Metal-binding</keyword>
<evidence type="ECO:0000256" key="2">
    <source>
        <dbReference type="SAM" id="MobiDB-lite"/>
    </source>
</evidence>